<reference evidence="2 3" key="1">
    <citation type="journal article" date="2016" name="Nat. Commun.">
        <title>Thousands of microbial genomes shed light on interconnected biogeochemical processes in an aquifer system.</title>
        <authorList>
            <person name="Anantharaman K."/>
            <person name="Brown C.T."/>
            <person name="Hug L.A."/>
            <person name="Sharon I."/>
            <person name="Castelle C.J."/>
            <person name="Probst A.J."/>
            <person name="Thomas B.C."/>
            <person name="Singh A."/>
            <person name="Wilkins M.J."/>
            <person name="Karaoz U."/>
            <person name="Brodie E.L."/>
            <person name="Williams K.H."/>
            <person name="Hubbard S.S."/>
            <person name="Banfield J.F."/>
        </authorList>
    </citation>
    <scope>NUCLEOTIDE SEQUENCE [LARGE SCALE GENOMIC DNA]</scope>
</reference>
<feature type="transmembrane region" description="Helical" evidence="1">
    <location>
        <begin position="20"/>
        <end position="41"/>
    </location>
</feature>
<evidence type="ECO:0008006" key="4">
    <source>
        <dbReference type="Google" id="ProtNLM"/>
    </source>
</evidence>
<dbReference type="GO" id="GO:0030246">
    <property type="term" value="F:carbohydrate binding"/>
    <property type="evidence" value="ECO:0007669"/>
    <property type="project" value="InterPro"/>
</dbReference>
<evidence type="ECO:0000313" key="3">
    <source>
        <dbReference type="Proteomes" id="UP000177390"/>
    </source>
</evidence>
<evidence type="ECO:0000313" key="2">
    <source>
        <dbReference type="EMBL" id="OGD70969.1"/>
    </source>
</evidence>
<sequence length="196" mass="20698">MSDVSKDVTDFHKLQPDRKIAIMGILVFVFVFAILIGTYMAKKGGSLLTIPGKKSETSQTAQNADATSLTMAANPAQLSVGATTTVTVSLSQTPVQAVDVIVNFDPKMFRASNIVNGTVYDDILRSEVGNGQVIMSGTVSPSDPTNLRTGDVFSFTLEALATGEGTLSFDRDLTITAKNGVNTLGSAEETKITVTQ</sequence>
<name>A0A1F5EU91_9BACT</name>
<comment type="caution">
    <text evidence="2">The sequence shown here is derived from an EMBL/GenBank/DDBJ whole genome shotgun (WGS) entry which is preliminary data.</text>
</comment>
<protein>
    <recommendedName>
        <fullName evidence="4">Cohesin domain-containing protein</fullName>
    </recommendedName>
</protein>
<dbReference type="CDD" id="cd08547">
    <property type="entry name" value="Type_II_cohesin"/>
    <property type="match status" value="1"/>
</dbReference>
<dbReference type="Gene3D" id="2.60.40.680">
    <property type="match status" value="1"/>
</dbReference>
<accession>A0A1F5EU91</accession>
<keyword evidence="1" id="KW-0472">Membrane</keyword>
<dbReference type="AlphaFoldDB" id="A0A1F5EU91"/>
<keyword evidence="1" id="KW-0812">Transmembrane</keyword>
<evidence type="ECO:0000256" key="1">
    <source>
        <dbReference type="SAM" id="Phobius"/>
    </source>
</evidence>
<dbReference type="InterPro" id="IPR008965">
    <property type="entry name" value="CBM2/CBM3_carb-bd_dom_sf"/>
</dbReference>
<dbReference type="EMBL" id="MFAH01000036">
    <property type="protein sequence ID" value="OGD70969.1"/>
    <property type="molecule type" value="Genomic_DNA"/>
</dbReference>
<dbReference type="SUPFAM" id="SSF49384">
    <property type="entry name" value="Carbohydrate-binding domain"/>
    <property type="match status" value="1"/>
</dbReference>
<proteinExistence type="predicted"/>
<gene>
    <name evidence="2" type="ORF">A3D09_03810</name>
</gene>
<keyword evidence="1" id="KW-1133">Transmembrane helix</keyword>
<organism evidence="2 3">
    <name type="scientific">Candidatus Collierbacteria bacterium RIFCSPHIGHO2_02_FULL_49_10</name>
    <dbReference type="NCBI Taxonomy" id="1817723"/>
    <lineage>
        <taxon>Bacteria</taxon>
        <taxon>Candidatus Collieribacteriota</taxon>
    </lineage>
</organism>
<dbReference type="Proteomes" id="UP000177390">
    <property type="component" value="Unassembled WGS sequence"/>
</dbReference>